<protein>
    <submittedName>
        <fullName evidence="2">Uncharacterized protein</fullName>
    </submittedName>
</protein>
<evidence type="ECO:0000256" key="1">
    <source>
        <dbReference type="SAM" id="Phobius"/>
    </source>
</evidence>
<gene>
    <name evidence="2" type="ORF">HDF17_001681</name>
</gene>
<keyword evidence="1" id="KW-1133">Transmembrane helix</keyword>
<evidence type="ECO:0000313" key="2">
    <source>
        <dbReference type="EMBL" id="NYF79394.1"/>
    </source>
</evidence>
<accession>A0A7Y9PGN3</accession>
<comment type="caution">
    <text evidence="2">The sequence shown here is derived from an EMBL/GenBank/DDBJ whole genome shotgun (WGS) entry which is preliminary data.</text>
</comment>
<organism evidence="2 3">
    <name type="scientific">Granulicella arctica</name>
    <dbReference type="NCBI Taxonomy" id="940613"/>
    <lineage>
        <taxon>Bacteria</taxon>
        <taxon>Pseudomonadati</taxon>
        <taxon>Acidobacteriota</taxon>
        <taxon>Terriglobia</taxon>
        <taxon>Terriglobales</taxon>
        <taxon>Acidobacteriaceae</taxon>
        <taxon>Granulicella</taxon>
    </lineage>
</organism>
<name>A0A7Y9PGN3_9BACT</name>
<keyword evidence="1" id="KW-0472">Membrane</keyword>
<proteinExistence type="predicted"/>
<dbReference type="EMBL" id="JACCCW010000001">
    <property type="protein sequence ID" value="NYF79394.1"/>
    <property type="molecule type" value="Genomic_DNA"/>
</dbReference>
<keyword evidence="3" id="KW-1185">Reference proteome</keyword>
<dbReference type="Proteomes" id="UP000589520">
    <property type="component" value="Unassembled WGS sequence"/>
</dbReference>
<feature type="transmembrane region" description="Helical" evidence="1">
    <location>
        <begin position="12"/>
        <end position="33"/>
    </location>
</feature>
<reference evidence="2 3" key="1">
    <citation type="submission" date="2020-07" db="EMBL/GenBank/DDBJ databases">
        <title>Genomic Encyclopedia of Type Strains, Phase IV (KMG-V): Genome sequencing to study the core and pangenomes of soil and plant-associated prokaryotes.</title>
        <authorList>
            <person name="Whitman W."/>
        </authorList>
    </citation>
    <scope>NUCLEOTIDE SEQUENCE [LARGE SCALE GENOMIC DNA]</scope>
    <source>
        <strain evidence="2 3">X4EP2</strain>
    </source>
</reference>
<evidence type="ECO:0000313" key="3">
    <source>
        <dbReference type="Proteomes" id="UP000589520"/>
    </source>
</evidence>
<keyword evidence="1" id="KW-0812">Transmembrane</keyword>
<sequence>MIILDHFHHTAVVCILLFGIALLYITLFTNTLIQRQPILALPKNERAKSVSLWAGLIIALGMACTVFGLDVLFFHSR</sequence>
<dbReference type="AlphaFoldDB" id="A0A7Y9PGN3"/>
<feature type="transmembrane region" description="Helical" evidence="1">
    <location>
        <begin position="53"/>
        <end position="74"/>
    </location>
</feature>